<dbReference type="PATRIC" id="fig|762968.3.peg.943"/>
<dbReference type="STRING" id="762968.HMPREF9441_01056"/>
<organism evidence="1 2">
    <name type="scientific">Paraprevotella clara YIT 11840</name>
    <dbReference type="NCBI Taxonomy" id="762968"/>
    <lineage>
        <taxon>Bacteria</taxon>
        <taxon>Pseudomonadati</taxon>
        <taxon>Bacteroidota</taxon>
        <taxon>Bacteroidia</taxon>
        <taxon>Bacteroidales</taxon>
        <taxon>Prevotellaceae</taxon>
        <taxon>Paraprevotella</taxon>
    </lineage>
</organism>
<name>G5SP61_9BACT</name>
<dbReference type="HOGENOM" id="CLU_3010097_0_0_10"/>
<reference evidence="1 2" key="1">
    <citation type="submission" date="2011-03" db="EMBL/GenBank/DDBJ databases">
        <authorList>
            <person name="Weinstock G."/>
            <person name="Sodergren E."/>
            <person name="Clifton S."/>
            <person name="Fulton L."/>
            <person name="Fulton B."/>
            <person name="Courtney L."/>
            <person name="Fronick C."/>
            <person name="Harrison M."/>
            <person name="Strong C."/>
            <person name="Farmer C."/>
            <person name="Delahaunty K."/>
            <person name="Markovic C."/>
            <person name="Hall O."/>
            <person name="Minx P."/>
            <person name="Tomlinson C."/>
            <person name="Mitreva M."/>
            <person name="Hou S."/>
            <person name="Chen J."/>
            <person name="Wollam A."/>
            <person name="Pepin K.H."/>
            <person name="Johnson M."/>
            <person name="Bhonagiri V."/>
            <person name="Zhang X."/>
            <person name="Suruliraj S."/>
            <person name="Warren W."/>
            <person name="Chinwalla A."/>
            <person name="Mardis E.R."/>
            <person name="Wilson R.K."/>
        </authorList>
    </citation>
    <scope>NUCLEOTIDE SEQUENCE [LARGE SCALE GENOMIC DNA]</scope>
    <source>
        <strain evidence="1 2">YIT 11840</strain>
    </source>
</reference>
<protein>
    <submittedName>
        <fullName evidence="1">Uncharacterized protein</fullName>
    </submittedName>
</protein>
<sequence length="56" mass="6576">MLFLMAPFYGMYRRMQIYTKKKSFPSDFVRNGGREVIILLLFAFYFGNVEPLSALS</sequence>
<evidence type="ECO:0000313" key="2">
    <source>
        <dbReference type="Proteomes" id="UP000003598"/>
    </source>
</evidence>
<dbReference type="Proteomes" id="UP000003598">
    <property type="component" value="Unassembled WGS sequence"/>
</dbReference>
<dbReference type="EMBL" id="AFFY01000016">
    <property type="protein sequence ID" value="EHH01008.1"/>
    <property type="molecule type" value="Genomic_DNA"/>
</dbReference>
<accession>G5SP61</accession>
<dbReference type="AlphaFoldDB" id="G5SP61"/>
<gene>
    <name evidence="1" type="ORF">HMPREF9441_01056</name>
</gene>
<evidence type="ECO:0000313" key="1">
    <source>
        <dbReference type="EMBL" id="EHH01008.1"/>
    </source>
</evidence>
<keyword evidence="2" id="KW-1185">Reference proteome</keyword>
<comment type="caution">
    <text evidence="1">The sequence shown here is derived from an EMBL/GenBank/DDBJ whole genome shotgun (WGS) entry which is preliminary data.</text>
</comment>
<proteinExistence type="predicted"/>